<name>A0A6G7XJI8_9MICO</name>
<dbReference type="Pfam" id="PF13672">
    <property type="entry name" value="PP2C_2"/>
    <property type="match status" value="1"/>
</dbReference>
<reference evidence="2 3" key="1">
    <citation type="submission" date="2020-03" db="EMBL/GenBank/DDBJ databases">
        <title>Leucobacter sp. nov., isolated from beetles.</title>
        <authorList>
            <person name="Hyun D.-W."/>
            <person name="Bae J.-W."/>
        </authorList>
    </citation>
    <scope>NUCLEOTIDE SEQUENCE [LARGE SCALE GENOMIC DNA]</scope>
    <source>
        <strain evidence="2 3">HDW9C</strain>
    </source>
</reference>
<organism evidence="2 3">
    <name type="scientific">Leucobacter viscericola</name>
    <dbReference type="NCBI Taxonomy" id="2714935"/>
    <lineage>
        <taxon>Bacteria</taxon>
        <taxon>Bacillati</taxon>
        <taxon>Actinomycetota</taxon>
        <taxon>Actinomycetes</taxon>
        <taxon>Micrococcales</taxon>
        <taxon>Microbacteriaceae</taxon>
        <taxon>Leucobacter</taxon>
    </lineage>
</organism>
<dbReference type="SMART" id="SM00332">
    <property type="entry name" value="PP2Cc"/>
    <property type="match status" value="1"/>
</dbReference>
<dbReference type="EMBL" id="CP049863">
    <property type="protein sequence ID" value="QIK64760.1"/>
    <property type="molecule type" value="Genomic_DNA"/>
</dbReference>
<protein>
    <submittedName>
        <fullName evidence="2">Serine/threonine-protein phosphatase</fullName>
    </submittedName>
</protein>
<proteinExistence type="predicted"/>
<dbReference type="CDD" id="cd00143">
    <property type="entry name" value="PP2Cc"/>
    <property type="match status" value="1"/>
</dbReference>
<dbReference type="SMART" id="SM00331">
    <property type="entry name" value="PP2C_SIG"/>
    <property type="match status" value="1"/>
</dbReference>
<evidence type="ECO:0000313" key="2">
    <source>
        <dbReference type="EMBL" id="QIK64760.1"/>
    </source>
</evidence>
<dbReference type="PANTHER" id="PTHR47992">
    <property type="entry name" value="PROTEIN PHOSPHATASE"/>
    <property type="match status" value="1"/>
</dbReference>
<dbReference type="Gene3D" id="3.60.40.10">
    <property type="entry name" value="PPM-type phosphatase domain"/>
    <property type="match status" value="1"/>
</dbReference>
<gene>
    <name evidence="2" type="ORF">G7068_07415</name>
</gene>
<dbReference type="AlphaFoldDB" id="A0A6G7XJI8"/>
<sequence>MSMGELELELSVAMRTDPGRRRAVNEDSALAEMPCFIVADGMGGHEAGDLASQAAVAAFAQWIRPGERSSVRTVNEALEAARGAVDQVALGRERGAGCTLTGVVLVEHEQELFWLVLNVGDSRVYLHRGAELRQLTVDHSLIEQAITGGVESRKLPPRNIITRALGSIDSAADTWLLPVETGARILICSDGLTTELDDEQLRATLTMGGRSEAVAEELVQRANEAGGRDNITVIVVDVLAGGKAWHVGSDTSAPETSQADKTLTVTLPTRRA</sequence>
<evidence type="ECO:0000313" key="3">
    <source>
        <dbReference type="Proteomes" id="UP000502677"/>
    </source>
</evidence>
<dbReference type="Proteomes" id="UP000502677">
    <property type="component" value="Chromosome"/>
</dbReference>
<keyword evidence="3" id="KW-1185">Reference proteome</keyword>
<dbReference type="GO" id="GO:0004722">
    <property type="term" value="F:protein serine/threonine phosphatase activity"/>
    <property type="evidence" value="ECO:0007669"/>
    <property type="project" value="InterPro"/>
</dbReference>
<dbReference type="InterPro" id="IPR015655">
    <property type="entry name" value="PP2C"/>
</dbReference>
<dbReference type="PROSITE" id="PS51746">
    <property type="entry name" value="PPM_2"/>
    <property type="match status" value="1"/>
</dbReference>
<dbReference type="InterPro" id="IPR036457">
    <property type="entry name" value="PPM-type-like_dom_sf"/>
</dbReference>
<accession>A0A6G7XJI8</accession>
<evidence type="ECO:0000259" key="1">
    <source>
        <dbReference type="PROSITE" id="PS51746"/>
    </source>
</evidence>
<dbReference type="SUPFAM" id="SSF81606">
    <property type="entry name" value="PP2C-like"/>
    <property type="match status" value="1"/>
</dbReference>
<dbReference type="InterPro" id="IPR001932">
    <property type="entry name" value="PPM-type_phosphatase-like_dom"/>
</dbReference>
<feature type="domain" description="PPM-type phosphatase" evidence="1">
    <location>
        <begin position="11"/>
        <end position="238"/>
    </location>
</feature>
<dbReference type="KEGG" id="lvi:G7068_07415"/>